<dbReference type="HOGENOM" id="CLU_3279638_0_0_1"/>
<evidence type="ECO:0000313" key="1">
    <source>
        <dbReference type="EMBL" id="CBX96131.1"/>
    </source>
</evidence>
<name>E4ZXN6_LEPMJ</name>
<sequence length="41" mass="4207">MAKSTSTFKAKIPAALHTAPESVDARVALSPGRGLGVGRRT</sequence>
<protein>
    <submittedName>
        <fullName evidence="1">Predicted protein</fullName>
    </submittedName>
</protein>
<proteinExistence type="predicted"/>
<dbReference type="InParanoid" id="E4ZXN6"/>
<dbReference type="Proteomes" id="UP000002668">
    <property type="component" value="Genome"/>
</dbReference>
<gene>
    <name evidence="1" type="ORF">LEMA_uP110500.1</name>
</gene>
<dbReference type="EMBL" id="FP929128">
    <property type="protein sequence ID" value="CBX96131.1"/>
    <property type="molecule type" value="Genomic_DNA"/>
</dbReference>
<dbReference type="AlphaFoldDB" id="E4ZXN6"/>
<keyword evidence="2" id="KW-1185">Reference proteome</keyword>
<evidence type="ECO:0000313" key="2">
    <source>
        <dbReference type="Proteomes" id="UP000002668"/>
    </source>
</evidence>
<organism evidence="2">
    <name type="scientific">Leptosphaeria maculans (strain JN3 / isolate v23.1.3 / race Av1-4-5-6-7-8)</name>
    <name type="common">Blackleg fungus</name>
    <name type="synonym">Phoma lingam</name>
    <dbReference type="NCBI Taxonomy" id="985895"/>
    <lineage>
        <taxon>Eukaryota</taxon>
        <taxon>Fungi</taxon>
        <taxon>Dikarya</taxon>
        <taxon>Ascomycota</taxon>
        <taxon>Pezizomycotina</taxon>
        <taxon>Dothideomycetes</taxon>
        <taxon>Pleosporomycetidae</taxon>
        <taxon>Pleosporales</taxon>
        <taxon>Pleosporineae</taxon>
        <taxon>Leptosphaeriaceae</taxon>
        <taxon>Plenodomus</taxon>
        <taxon>Plenodomus lingam/Leptosphaeria maculans species complex</taxon>
    </lineage>
</organism>
<reference evidence="2" key="1">
    <citation type="journal article" date="2011" name="Nat. Commun.">
        <title>Effector diversification within compartments of the Leptosphaeria maculans genome affected by Repeat-Induced Point mutations.</title>
        <authorList>
            <person name="Rouxel T."/>
            <person name="Grandaubert J."/>
            <person name="Hane J.K."/>
            <person name="Hoede C."/>
            <person name="van de Wouw A.P."/>
            <person name="Couloux A."/>
            <person name="Dominguez V."/>
            <person name="Anthouard V."/>
            <person name="Bally P."/>
            <person name="Bourras S."/>
            <person name="Cozijnsen A.J."/>
            <person name="Ciuffetti L.M."/>
            <person name="Degrave A."/>
            <person name="Dilmaghani A."/>
            <person name="Duret L."/>
            <person name="Fudal I."/>
            <person name="Goodwin S.B."/>
            <person name="Gout L."/>
            <person name="Glaser N."/>
            <person name="Linglin J."/>
            <person name="Kema G.H.J."/>
            <person name="Lapalu N."/>
            <person name="Lawrence C.B."/>
            <person name="May K."/>
            <person name="Meyer M."/>
            <person name="Ollivier B."/>
            <person name="Poulain J."/>
            <person name="Schoch C.L."/>
            <person name="Simon A."/>
            <person name="Spatafora J.W."/>
            <person name="Stachowiak A."/>
            <person name="Turgeon B.G."/>
            <person name="Tyler B.M."/>
            <person name="Vincent D."/>
            <person name="Weissenbach J."/>
            <person name="Amselem J."/>
            <person name="Quesneville H."/>
            <person name="Oliver R.P."/>
            <person name="Wincker P."/>
            <person name="Balesdent M.-H."/>
            <person name="Howlett B.J."/>
        </authorList>
    </citation>
    <scope>NUCLEOTIDE SEQUENCE [LARGE SCALE GENOMIC DNA]</scope>
    <source>
        <strain evidence="2">JN3 / isolate v23.1.3 / race Av1-4-5-6-7-8</strain>
    </source>
</reference>
<accession>E4ZXN6</accession>
<dbReference type="VEuPathDB" id="FungiDB:LEMA_uP110500.1"/>